<evidence type="ECO:0000259" key="1">
    <source>
        <dbReference type="Pfam" id="PF12680"/>
    </source>
</evidence>
<feature type="domain" description="SnoaL-like" evidence="1">
    <location>
        <begin position="14"/>
        <end position="113"/>
    </location>
</feature>
<dbReference type="Pfam" id="PF12680">
    <property type="entry name" value="SnoaL_2"/>
    <property type="match status" value="1"/>
</dbReference>
<organism evidence="2 3">
    <name type="scientific">Rhodococcus jostii (strain RHA1)</name>
    <dbReference type="NCBI Taxonomy" id="101510"/>
    <lineage>
        <taxon>Bacteria</taxon>
        <taxon>Bacillati</taxon>
        <taxon>Actinomycetota</taxon>
        <taxon>Actinomycetes</taxon>
        <taxon>Mycobacteriales</taxon>
        <taxon>Nocardiaceae</taxon>
        <taxon>Rhodococcus</taxon>
    </lineage>
</organism>
<proteinExistence type="predicted"/>
<accession>Q0RZ59</accession>
<dbReference type="SUPFAM" id="SSF54427">
    <property type="entry name" value="NTF2-like"/>
    <property type="match status" value="1"/>
</dbReference>
<dbReference type="RefSeq" id="WP_011599235.1">
    <property type="nucleotide sequence ID" value="NC_008269.1"/>
</dbReference>
<dbReference type="InterPro" id="IPR037401">
    <property type="entry name" value="SnoaL-like"/>
</dbReference>
<gene>
    <name evidence="2" type="ordered locus">RHA1_ro08383</name>
</gene>
<protein>
    <recommendedName>
        <fullName evidence="1">SnoaL-like domain-containing protein</fullName>
    </recommendedName>
</protein>
<keyword evidence="2" id="KW-0614">Plasmid</keyword>
<dbReference type="EMBL" id="CP000432">
    <property type="protein sequence ID" value="ABG99427.1"/>
    <property type="molecule type" value="Genomic_DNA"/>
</dbReference>
<dbReference type="PATRIC" id="fig|101510.16.peg.7738"/>
<geneLocation type="plasmid" evidence="2 3">
    <name>pRHL1</name>
</geneLocation>
<dbReference type="AlphaFoldDB" id="Q0RZ59"/>
<dbReference type="HOGENOM" id="CLU_143972_0_0_11"/>
<evidence type="ECO:0000313" key="3">
    <source>
        <dbReference type="Proteomes" id="UP000008710"/>
    </source>
</evidence>
<dbReference type="Proteomes" id="UP000008710">
    <property type="component" value="Plasmid pRHL1"/>
</dbReference>
<dbReference type="KEGG" id="rha:RHA1_ro08383"/>
<evidence type="ECO:0000313" key="2">
    <source>
        <dbReference type="EMBL" id="ABG99427.1"/>
    </source>
</evidence>
<name>Q0RZ59_RHOJR</name>
<dbReference type="Gene3D" id="3.10.450.50">
    <property type="match status" value="1"/>
</dbReference>
<reference evidence="3" key="1">
    <citation type="journal article" date="2006" name="Proc. Natl. Acad. Sci. U.S.A.">
        <title>The complete genome of Rhodococcus sp. RHA1 provides insights into a catabolic powerhouse.</title>
        <authorList>
            <person name="McLeod M.P."/>
            <person name="Warren R.L."/>
            <person name="Hsiao W.W.L."/>
            <person name="Araki N."/>
            <person name="Myhre M."/>
            <person name="Fernandes C."/>
            <person name="Miyazawa D."/>
            <person name="Wong W."/>
            <person name="Lillquist A.L."/>
            <person name="Wang D."/>
            <person name="Dosanjh M."/>
            <person name="Hara H."/>
            <person name="Petrescu A."/>
            <person name="Morin R.D."/>
            <person name="Yang G."/>
            <person name="Stott J.M."/>
            <person name="Schein J.E."/>
            <person name="Shin H."/>
            <person name="Smailus D."/>
            <person name="Siddiqui A.S."/>
            <person name="Marra M.A."/>
            <person name="Jones S.J.M."/>
            <person name="Holt R."/>
            <person name="Brinkman F.S.L."/>
            <person name="Miyauchi K."/>
            <person name="Fukuda M."/>
            <person name="Davies J.E."/>
            <person name="Mohn W.W."/>
            <person name="Eltis L.D."/>
        </authorList>
    </citation>
    <scope>NUCLEOTIDE SEQUENCE [LARGE SCALE GENOMIC DNA]</scope>
    <source>
        <strain evidence="3">RHA1</strain>
    </source>
</reference>
<dbReference type="InterPro" id="IPR032710">
    <property type="entry name" value="NTF2-like_dom_sf"/>
</dbReference>
<sequence>MPTPEPDPTLAMLRRLENAVNAHDLDAVVDCFASDYLNETPAHPARGFTGSEQVRRNWTEIFGGVPDVRARVLRWVVDGDTIWGEWEMAGTRRDGRPHLMRGVIVFGVRDGRAKWSRFYLEPVDDSPDGVEPTVHTQVGAR</sequence>